<comment type="caution">
    <text evidence="9">The sequence shown here is derived from an EMBL/GenBank/DDBJ whole genome shotgun (WGS) entry which is preliminary data.</text>
</comment>
<accession>A0ABP7LSI9</accession>
<dbReference type="CDD" id="cd01400">
    <property type="entry name" value="6PGL"/>
    <property type="match status" value="1"/>
</dbReference>
<dbReference type="Gene3D" id="3.40.50.1360">
    <property type="match status" value="1"/>
</dbReference>
<dbReference type="InterPro" id="IPR006148">
    <property type="entry name" value="Glc/Gal-6P_isomerase"/>
</dbReference>
<dbReference type="RefSeq" id="WP_425552753.1">
    <property type="nucleotide sequence ID" value="NZ_BAAAZT010000074.1"/>
</dbReference>
<dbReference type="NCBIfam" id="TIGR01198">
    <property type="entry name" value="pgl"/>
    <property type="match status" value="1"/>
</dbReference>
<dbReference type="Pfam" id="PF01182">
    <property type="entry name" value="Glucosamine_iso"/>
    <property type="match status" value="1"/>
</dbReference>
<feature type="domain" description="Glucosamine/galactosamine-6-phosphate isomerase" evidence="8">
    <location>
        <begin position="10"/>
        <end position="215"/>
    </location>
</feature>
<organism evidence="9 10">
    <name type="scientific">Halomonas cibimaris</name>
    <dbReference type="NCBI Taxonomy" id="657012"/>
    <lineage>
        <taxon>Bacteria</taxon>
        <taxon>Pseudomonadati</taxon>
        <taxon>Pseudomonadota</taxon>
        <taxon>Gammaproteobacteria</taxon>
        <taxon>Oceanospirillales</taxon>
        <taxon>Halomonadaceae</taxon>
        <taxon>Halomonas</taxon>
    </lineage>
</organism>
<comment type="pathway">
    <text evidence="3 7">Carbohydrate degradation; pentose phosphate pathway; D-ribulose 5-phosphate from D-glucose 6-phosphate (oxidative stage): step 2/3.</text>
</comment>
<dbReference type="Proteomes" id="UP001500133">
    <property type="component" value="Unassembled WGS sequence"/>
</dbReference>
<keyword evidence="10" id="KW-1185">Reference proteome</keyword>
<name>A0ABP7LSI9_9GAMM</name>
<dbReference type="InterPro" id="IPR005900">
    <property type="entry name" value="6-phosphogluconolactonase_DevB"/>
</dbReference>
<comment type="catalytic activity">
    <reaction evidence="1 7">
        <text>6-phospho-D-glucono-1,5-lactone + H2O = 6-phospho-D-gluconate + H(+)</text>
        <dbReference type="Rhea" id="RHEA:12556"/>
        <dbReference type="ChEBI" id="CHEBI:15377"/>
        <dbReference type="ChEBI" id="CHEBI:15378"/>
        <dbReference type="ChEBI" id="CHEBI:57955"/>
        <dbReference type="ChEBI" id="CHEBI:58759"/>
        <dbReference type="EC" id="3.1.1.31"/>
    </reaction>
</comment>
<dbReference type="PANTHER" id="PTHR11054">
    <property type="entry name" value="6-PHOSPHOGLUCONOLACTONASE"/>
    <property type="match status" value="1"/>
</dbReference>
<evidence type="ECO:0000313" key="10">
    <source>
        <dbReference type="Proteomes" id="UP001500133"/>
    </source>
</evidence>
<dbReference type="SUPFAM" id="SSF100950">
    <property type="entry name" value="NagB/RpiA/CoA transferase-like"/>
    <property type="match status" value="1"/>
</dbReference>
<dbReference type="EMBL" id="BAAAZT010000074">
    <property type="protein sequence ID" value="GAA3907796.1"/>
    <property type="molecule type" value="Genomic_DNA"/>
</dbReference>
<dbReference type="PANTHER" id="PTHR11054:SF0">
    <property type="entry name" value="6-PHOSPHOGLUCONOLACTONASE"/>
    <property type="match status" value="1"/>
</dbReference>
<comment type="similarity">
    <text evidence="4 7">Belongs to the glucosamine/galactosamine-6-phosphate isomerase family. 6-phosphogluconolactonase subfamily.</text>
</comment>
<reference evidence="10" key="1">
    <citation type="journal article" date="2019" name="Int. J. Syst. Evol. Microbiol.">
        <title>The Global Catalogue of Microorganisms (GCM) 10K type strain sequencing project: providing services to taxonomists for standard genome sequencing and annotation.</title>
        <authorList>
            <consortium name="The Broad Institute Genomics Platform"/>
            <consortium name="The Broad Institute Genome Sequencing Center for Infectious Disease"/>
            <person name="Wu L."/>
            <person name="Ma J."/>
        </authorList>
    </citation>
    <scope>NUCLEOTIDE SEQUENCE [LARGE SCALE GENOMIC DNA]</scope>
    <source>
        <strain evidence="10">JCM 16914</strain>
    </source>
</reference>
<keyword evidence="7" id="KW-0378">Hydrolase</keyword>
<evidence type="ECO:0000256" key="5">
    <source>
        <dbReference type="ARBA" id="ARBA00013198"/>
    </source>
</evidence>
<gene>
    <name evidence="7 9" type="primary">pgl</name>
    <name evidence="9" type="ORF">GCM10022228_17690</name>
</gene>
<evidence type="ECO:0000256" key="1">
    <source>
        <dbReference type="ARBA" id="ARBA00000832"/>
    </source>
</evidence>
<evidence type="ECO:0000256" key="2">
    <source>
        <dbReference type="ARBA" id="ARBA00002681"/>
    </source>
</evidence>
<evidence type="ECO:0000256" key="3">
    <source>
        <dbReference type="ARBA" id="ARBA00004961"/>
    </source>
</evidence>
<dbReference type="InterPro" id="IPR039104">
    <property type="entry name" value="6PGL"/>
</dbReference>
<evidence type="ECO:0000256" key="6">
    <source>
        <dbReference type="ARBA" id="ARBA00020337"/>
    </source>
</evidence>
<dbReference type="EC" id="3.1.1.31" evidence="5 7"/>
<evidence type="ECO:0000256" key="4">
    <source>
        <dbReference type="ARBA" id="ARBA00010662"/>
    </source>
</evidence>
<sequence length="225" mass="24264">MKGADVNSPRETLAQQLAEAVAAALKADLEHQSRVLLVVSGGSTPAAFLRALSTLPLDWTHVDVTLADERWVEESDPASNARLVRETLRQNHAAGARFVGLKTPDGTPEEGVAEAAERITPLAWPASAVVLGMGEDGHTASLFADSPELERALATSEPLVAVRTPGLEPRITLSADYLHRARRHFLHITGEHKRAVLAHAMVGDDVRELPIRTFLACPLAVYWAP</sequence>
<proteinExistence type="inferred from homology"/>
<evidence type="ECO:0000256" key="7">
    <source>
        <dbReference type="RuleBase" id="RU365095"/>
    </source>
</evidence>
<dbReference type="InterPro" id="IPR037171">
    <property type="entry name" value="NagB/RpiA_transferase-like"/>
</dbReference>
<comment type="function">
    <text evidence="2 7">Hydrolysis of 6-phosphogluconolactone to 6-phosphogluconate.</text>
</comment>
<protein>
    <recommendedName>
        <fullName evidence="6 7">6-phosphogluconolactonase</fullName>
        <shortName evidence="7">6PGL</shortName>
        <ecNumber evidence="5 7">3.1.1.31</ecNumber>
    </recommendedName>
</protein>
<evidence type="ECO:0000313" key="9">
    <source>
        <dbReference type="EMBL" id="GAA3907796.1"/>
    </source>
</evidence>
<evidence type="ECO:0000259" key="8">
    <source>
        <dbReference type="Pfam" id="PF01182"/>
    </source>
</evidence>